<name>A0A4S2LHU3_OPIFE</name>
<comment type="caution">
    <text evidence="3">The sequence shown here is derived from an EMBL/GenBank/DDBJ whole genome shotgun (WGS) entry which is preliminary data.</text>
</comment>
<dbReference type="PANTHER" id="PTHR31139">
    <property type="entry name" value="ECTOPIC P GRANULES PROTEIN 5 HOMOLOG"/>
    <property type="match status" value="1"/>
</dbReference>
<dbReference type="STRING" id="147828.A0A4S2LHU3"/>
<dbReference type="InterPro" id="IPR059030">
    <property type="entry name" value="TPR_Epg5_mid"/>
</dbReference>
<protein>
    <recommendedName>
        <fullName evidence="2">Epg5-like central TPR repeats domain-containing protein</fullName>
    </recommendedName>
</protein>
<dbReference type="Pfam" id="PF26103">
    <property type="entry name" value="TPR_Epg5"/>
    <property type="match status" value="1"/>
</dbReference>
<feature type="region of interest" description="Disordered" evidence="1">
    <location>
        <begin position="476"/>
        <end position="510"/>
    </location>
</feature>
<organism evidence="3 4">
    <name type="scientific">Opisthorchis felineus</name>
    <dbReference type="NCBI Taxonomy" id="147828"/>
    <lineage>
        <taxon>Eukaryota</taxon>
        <taxon>Metazoa</taxon>
        <taxon>Spiralia</taxon>
        <taxon>Lophotrochozoa</taxon>
        <taxon>Platyhelminthes</taxon>
        <taxon>Trematoda</taxon>
        <taxon>Digenea</taxon>
        <taxon>Opisthorchiida</taxon>
        <taxon>Opisthorchiata</taxon>
        <taxon>Opisthorchiidae</taxon>
        <taxon>Opisthorchis</taxon>
    </lineage>
</organism>
<dbReference type="GO" id="GO:0097352">
    <property type="term" value="P:autophagosome maturation"/>
    <property type="evidence" value="ECO:0007669"/>
    <property type="project" value="TreeGrafter"/>
</dbReference>
<evidence type="ECO:0000256" key="1">
    <source>
        <dbReference type="SAM" id="MobiDB-lite"/>
    </source>
</evidence>
<evidence type="ECO:0000259" key="2">
    <source>
        <dbReference type="Pfam" id="PF26103"/>
    </source>
</evidence>
<evidence type="ECO:0000313" key="3">
    <source>
        <dbReference type="EMBL" id="TGZ59987.1"/>
    </source>
</evidence>
<proteinExistence type="predicted"/>
<feature type="compositionally biased region" description="Low complexity" evidence="1">
    <location>
        <begin position="495"/>
        <end position="507"/>
    </location>
</feature>
<dbReference type="GO" id="GO:0005737">
    <property type="term" value="C:cytoplasm"/>
    <property type="evidence" value="ECO:0007669"/>
    <property type="project" value="TreeGrafter"/>
</dbReference>
<dbReference type="OrthoDB" id="75419at2759"/>
<sequence>MAEACRSKKAKLRDSDLISQLEKLLVPDHDIPSIEDPVPEHSTEADKIETLIPSEENRGSVAAGLSCDPVDETPTSSRLYLQVPDELEPAEEEIRRPLNTFVKTEFEINVQPSVSFEKSAGAECELPLPLDLTHLANLYINRSLENVSCIESEFLVDTLSESSCFIDSRNENDSFEAVIQEYIRFWSQWKYAVDRFSMVCSEAKQLEKNLWTLKHKNSSVNGKCKDGYNVSLEYTYQEAELNENNAQELLETEDVMRWVVFEELPIVAYGLARLRNRINEFILDALTQSSSYLGLSGSEPAQLLPSVTSEHEVQLRRLRSICNVLFAKLRQQFSAASQGTALDPAFTKQLRNWISLTAGTMIRVCRAEDHLFILMHLLRLHSKQLRHLLGLLNPPDAAAVWKRSPSVVEFLHQPEVELLLTLFAVCLRPVRERGKFVTVVCSEANSTQSTGSGSTSATVELPWVVVDSAGESDLEDNCLQVPRRSSESCEPHTPPSSTGSPSSPEPSRFVSPRDLDRLLKQLNFGKLIQLIAYDGGSVPRRDTTIEESGLLTLLAFANRLLGLIESCGDIYSNHVDTPRPQTHLGAWRVLAKRLSRLICLLVTAVGSRMHHVRNQQGSFANPKFAHTLAQYDAFCLRAAQCLLFGCGFPSTHKGAVRLVCWRHLASLFPFGMVATRSKLRFLHMIIESVNPNWNVDSDMPIDAIPANVTVQLHRALLTIGLNELGLEAILTTLGKLAACECRPLLASPNPGDPNAAVEYQLPTMEAELICSIVRIIFRLAVFPEQASSTELTGRFNVIASLPIAPERGREQLVAIVSAHPQVALDLLLNLIIESGEELSTSEVSSLPRRTIFGSSPFGEHLGSQQLILSLVAEAPLHIWRPDCEQISRLIGWLVNQSPTSFPHLLTRIILHRLNWEAVLNAETGESFLPFDSHLELALALAQFVDKHLRCPARFNAFPLPPVINQLQSTARKSASSLVSTLLTGLGYRSSEVQPVSTPPGTPQKAGHTSRTSAETRFVRTPRTSDYHRRSRSQGPSSVLTEVVESSQPMLSWCVDLLLRLHLPGCVAVASQCPAAPALKSNLSRALQLLDTLNMDRNPLVPFLVLSLNVKMFGTSSSDLPTDACLSRAFKSIIDSRQSDLIVRTFSLVFHQFASVSLPTERPALTKALASLLQLHRHGQLYHQVESQPLSLVLGSCLDAAINHPYTCHTFLRSLVPMFAQSNWLENPDSVFLLEVLLQIDLWVHRSYIPGKLNSPSDLAGWDGLNSIEALETLLKDTHVQQLSTNATNWVAQLAPIGAAATWAWQQSSKAIYGLKGRLLGATGDGEDPAYNQSLENSSVPKSLLQTFWPHIVASQPKNRHDNAYGSLPFWLLTVIHRLDSKLQFGVESQEQPHVWSALTSVLTRHVDELVLAIYNSNAPSEQTRSSSTPDLIDPTLLSLLETILLEADILSPACVVDKETGNMPNIVRSNRVRGILLHLPLIQGISLFDACPTEDPVLLALLHTILLEVFGFVDRSYRVSSESRLPVGFLLLRCLRWSLFQLPIGAVNTERGRNEDRRTLLDILNSKLKSLLVHYGSPLNGDRSFALRCIHNIVNLLSEVDSLASRSAFGASGQTSLALTPSFQRDTIDALLGVFDWRELNNRLKPYMELWNKHRLSTIAFVASCPVEANQPKDVFSNLRQRQQSEIRYEIPFYSVEKLRSVSISALLPKSVDGYLVQIQDLRSALAQHIKRMCDRIELIEELQNYYRITLVPNLYKITNVQKSEQVECKSILPSWMTGSKRCLGGAHLTCTYQTAEVNKKIEGPSRENRNMVQELLKQALESAHVTASTLMTDELEQSISSDQTDWARLGLQLELSVSHLVKLSHTLVTVGGQTGSADLNRQGLRAIGLSCFEHLCQNLTGPLLSCPVSKKLIADCIQQLASEFLTSVSAGYERVLDLLVALPHLSGILQPAFIPPTPGLYPSVSPKTAQSHPLYLVYSRLMDIRFRCSSDIALKILQSVDASLWFGQSELHRLAPSAQYTALVPILVKCVTQTRPTPENTDVNDRMLHELCLEHLKFLLSNRLPDLLSPLCVLLLQDVNNLNYTCVWDCLREVLDAEIEDRGGLLLSTDVLVALLNTLTAVLSETVRPLPGSSEVIELNELLFDRLIYAPSELVSSLLSVFQIFLSELAMKLARCVRENGMSVALAGPVLITQLVCLFGSVLLRCCAANHSSQLEPKGRRVSVNVGILLGDMVNVLRTAVRVCPPDAKLQWSSTLIDCFVRWLLVTPCVTSKPHYSSVQRDSITTGSPKAAARQTSPPGPSGNILLGTLLCSTQTEDEEAFSSLSFSASLWRPSLASLNAMIELISHSCQTHGSVSQASVASIIARLLEPVNWTDTCALMADECDIRPLYPHWTSSSSSWCPSDVGSTDRRLAFIESLTFLLVLLCQALHSAPIQRKNSVQQIIEAVVGGIRLSSVGERCYLYVLSHVADHSMPSYSVLLPPTSMEGRMFGLLASVAGMVSNPETTDASTSAGRVIEWGTTSTFSNLYPKLTDFPACSADDRALHQKRLAYVRKITGLVQTALLRGIAPTQGFESLLSGLDLSRTTSTPSDEPSMEKDSGFLSRLTQPLGVFVRKIIPTTLLSATQEVSSTDPAHVLAVLAWLRISNLLSELEAFAGSSSWKSSAMPEFRNVAELCSEVINLMNVPRTSLPKSATSSATSPLSVLVQRRPLFFRSAMTHWLLGGAEADQTLSTSQLPVPLSGLMPRSIHAGLSRPMCYALLTTAPHADEECAVASVQLLDSALWSVLIFDCTNMPEHRVRDTDRLPRKAHSASSHLSPNGRLSSLTTLFSELTVQQSFNLNVHCCLRDGRLLPVYMLSQTRLSRLGSAASGTDSHSILVADLLHWLGIVNLNDAVGGTSLQLHAMLLYLSFLIRVVDRHGKSVPCGSHPGWSTQQTEATNSKCPVATDVSRLVLALSGLKKSLGKLKPHNPLSNENVKTFSIYIECVGSLLEAWLGHRPSVQRVYFTPLEQMADAQNIALPQEQSGRESPESVHSIIVSTMARLPTWTLTDAFTHLSTQFWPDIRSCVKQLMLQCDTNPPEI</sequence>
<feature type="domain" description="Epg5-like central TPR repeats" evidence="2">
    <location>
        <begin position="1935"/>
        <end position="2092"/>
    </location>
</feature>
<feature type="region of interest" description="Disordered" evidence="1">
    <location>
        <begin position="2281"/>
        <end position="2303"/>
    </location>
</feature>
<gene>
    <name evidence="3" type="ORF">CRM22_008777</name>
</gene>
<feature type="region of interest" description="Disordered" evidence="1">
    <location>
        <begin position="990"/>
        <end position="1038"/>
    </location>
</feature>
<dbReference type="PANTHER" id="PTHR31139:SF4">
    <property type="entry name" value="ECTOPIC P GRANULES PROTEIN 5 HOMOLOG"/>
    <property type="match status" value="1"/>
</dbReference>
<keyword evidence="4" id="KW-1185">Reference proteome</keyword>
<accession>A0A4S2LHU3</accession>
<evidence type="ECO:0000313" key="4">
    <source>
        <dbReference type="Proteomes" id="UP000308267"/>
    </source>
</evidence>
<dbReference type="Proteomes" id="UP000308267">
    <property type="component" value="Unassembled WGS sequence"/>
</dbReference>
<dbReference type="EMBL" id="SJOL01008635">
    <property type="protein sequence ID" value="TGZ59987.1"/>
    <property type="molecule type" value="Genomic_DNA"/>
</dbReference>
<dbReference type="InterPro" id="IPR051436">
    <property type="entry name" value="Autophagy-related_EPG5"/>
</dbReference>
<reference evidence="3 4" key="1">
    <citation type="journal article" date="2019" name="BMC Genomics">
        <title>New insights from Opisthorchis felineus genome: update on genomics of the epidemiologically important liver flukes.</title>
        <authorList>
            <person name="Ershov N.I."/>
            <person name="Mordvinov V.A."/>
            <person name="Prokhortchouk E.B."/>
            <person name="Pakharukova M.Y."/>
            <person name="Gunbin K.V."/>
            <person name="Ustyantsev K."/>
            <person name="Genaev M.A."/>
            <person name="Blinov A.G."/>
            <person name="Mazur A."/>
            <person name="Boulygina E."/>
            <person name="Tsygankova S."/>
            <person name="Khrameeva E."/>
            <person name="Chekanov N."/>
            <person name="Fan G."/>
            <person name="Xiao A."/>
            <person name="Zhang H."/>
            <person name="Xu X."/>
            <person name="Yang H."/>
            <person name="Solovyev V."/>
            <person name="Lee S.M."/>
            <person name="Liu X."/>
            <person name="Afonnikov D.A."/>
            <person name="Skryabin K.G."/>
        </authorList>
    </citation>
    <scope>NUCLEOTIDE SEQUENCE [LARGE SCALE GENOMIC DNA]</scope>
    <source>
        <strain evidence="3">AK-0245</strain>
        <tissue evidence="3">Whole organism</tissue>
    </source>
</reference>